<gene>
    <name evidence="1" type="ORF">HPB47_020856</name>
</gene>
<accession>A0AC60QHS2</accession>
<keyword evidence="2" id="KW-1185">Reference proteome</keyword>
<dbReference type="EMBL" id="JABSTQ010009155">
    <property type="protein sequence ID" value="KAG0432418.1"/>
    <property type="molecule type" value="Genomic_DNA"/>
</dbReference>
<name>A0AC60QHS2_IXOPE</name>
<protein>
    <submittedName>
        <fullName evidence="1">Uncharacterized protein</fullName>
    </submittedName>
</protein>
<reference evidence="1 2" key="1">
    <citation type="journal article" date="2020" name="Cell">
        <title>Large-Scale Comparative Analyses of Tick Genomes Elucidate Their Genetic Diversity and Vector Capacities.</title>
        <authorList>
            <consortium name="Tick Genome and Microbiome Consortium (TIGMIC)"/>
            <person name="Jia N."/>
            <person name="Wang J."/>
            <person name="Shi W."/>
            <person name="Du L."/>
            <person name="Sun Y."/>
            <person name="Zhan W."/>
            <person name="Jiang J.F."/>
            <person name="Wang Q."/>
            <person name="Zhang B."/>
            <person name="Ji P."/>
            <person name="Bell-Sakyi L."/>
            <person name="Cui X.M."/>
            <person name="Yuan T.T."/>
            <person name="Jiang B.G."/>
            <person name="Yang W.F."/>
            <person name="Lam T.T."/>
            <person name="Chang Q.C."/>
            <person name="Ding S.J."/>
            <person name="Wang X.J."/>
            <person name="Zhu J.G."/>
            <person name="Ruan X.D."/>
            <person name="Zhao L."/>
            <person name="Wei J.T."/>
            <person name="Ye R.Z."/>
            <person name="Que T.C."/>
            <person name="Du C.H."/>
            <person name="Zhou Y.H."/>
            <person name="Cheng J.X."/>
            <person name="Dai P.F."/>
            <person name="Guo W.B."/>
            <person name="Han X.H."/>
            <person name="Huang E.J."/>
            <person name="Li L.F."/>
            <person name="Wei W."/>
            <person name="Gao Y.C."/>
            <person name="Liu J.Z."/>
            <person name="Shao H.Z."/>
            <person name="Wang X."/>
            <person name="Wang C.C."/>
            <person name="Yang T.C."/>
            <person name="Huo Q.B."/>
            <person name="Li W."/>
            <person name="Chen H.Y."/>
            <person name="Chen S.E."/>
            <person name="Zhou L.G."/>
            <person name="Ni X.B."/>
            <person name="Tian J.H."/>
            <person name="Sheng Y."/>
            <person name="Liu T."/>
            <person name="Pan Y.S."/>
            <person name="Xia L.Y."/>
            <person name="Li J."/>
            <person name="Zhao F."/>
            <person name="Cao W.C."/>
        </authorList>
    </citation>
    <scope>NUCLEOTIDE SEQUENCE [LARGE SCALE GENOMIC DNA]</scope>
    <source>
        <strain evidence="1">Iper-2018</strain>
    </source>
</reference>
<evidence type="ECO:0000313" key="2">
    <source>
        <dbReference type="Proteomes" id="UP000805193"/>
    </source>
</evidence>
<dbReference type="Proteomes" id="UP000805193">
    <property type="component" value="Unassembled WGS sequence"/>
</dbReference>
<organism evidence="1 2">
    <name type="scientific">Ixodes persulcatus</name>
    <name type="common">Taiga tick</name>
    <dbReference type="NCBI Taxonomy" id="34615"/>
    <lineage>
        <taxon>Eukaryota</taxon>
        <taxon>Metazoa</taxon>
        <taxon>Ecdysozoa</taxon>
        <taxon>Arthropoda</taxon>
        <taxon>Chelicerata</taxon>
        <taxon>Arachnida</taxon>
        <taxon>Acari</taxon>
        <taxon>Parasitiformes</taxon>
        <taxon>Ixodida</taxon>
        <taxon>Ixodoidea</taxon>
        <taxon>Ixodidae</taxon>
        <taxon>Ixodinae</taxon>
        <taxon>Ixodes</taxon>
    </lineage>
</organism>
<sequence length="133" mass="15139">MSFAGLTPPLTFLQTPGQPPILWNQWKSLFFTYLEASRASDISLQRRKAILLHSLGVAGRATPVQQRPCSLNYTCTACTDCGRHIWREQLGDVHRGGQPVEEQVLGEDRSRPLPRRSTREQRPPAWLQEFAKK</sequence>
<comment type="caution">
    <text evidence="1">The sequence shown here is derived from an EMBL/GenBank/DDBJ whole genome shotgun (WGS) entry which is preliminary data.</text>
</comment>
<proteinExistence type="predicted"/>
<evidence type="ECO:0000313" key="1">
    <source>
        <dbReference type="EMBL" id="KAG0432418.1"/>
    </source>
</evidence>